<dbReference type="eggNOG" id="KOG3232">
    <property type="taxonomic scope" value="Eukaryota"/>
</dbReference>
<dbReference type="EMBL" id="CH991578">
    <property type="protein sequence ID" value="EDQ85000.1"/>
    <property type="molecule type" value="Genomic_DNA"/>
</dbReference>
<dbReference type="GO" id="GO:0000815">
    <property type="term" value="C:ESCRT III complex"/>
    <property type="evidence" value="ECO:0000318"/>
    <property type="project" value="GO_Central"/>
</dbReference>
<keyword evidence="4" id="KW-1185">Reference proteome</keyword>
<evidence type="ECO:0000313" key="3">
    <source>
        <dbReference type="EMBL" id="EDQ85000.1"/>
    </source>
</evidence>
<gene>
    <name evidence="3" type="ORF">MONBRDRAFT_39045</name>
</gene>
<dbReference type="GeneID" id="5895468"/>
<dbReference type="Proteomes" id="UP000001357">
    <property type="component" value="Unassembled WGS sequence"/>
</dbReference>
<dbReference type="InterPro" id="IPR005024">
    <property type="entry name" value="Snf7_fam"/>
</dbReference>
<reference evidence="3 4" key="1">
    <citation type="journal article" date="2008" name="Nature">
        <title>The genome of the choanoflagellate Monosiga brevicollis and the origin of metazoans.</title>
        <authorList>
            <consortium name="JGI Sequencing"/>
            <person name="King N."/>
            <person name="Westbrook M.J."/>
            <person name="Young S.L."/>
            <person name="Kuo A."/>
            <person name="Abedin M."/>
            <person name="Chapman J."/>
            <person name="Fairclough S."/>
            <person name="Hellsten U."/>
            <person name="Isogai Y."/>
            <person name="Letunic I."/>
            <person name="Marr M."/>
            <person name="Pincus D."/>
            <person name="Putnam N."/>
            <person name="Rokas A."/>
            <person name="Wright K.J."/>
            <person name="Zuzow R."/>
            <person name="Dirks W."/>
            <person name="Good M."/>
            <person name="Goodstein D."/>
            <person name="Lemons D."/>
            <person name="Li W."/>
            <person name="Lyons J.B."/>
            <person name="Morris A."/>
            <person name="Nichols S."/>
            <person name="Richter D.J."/>
            <person name="Salamov A."/>
            <person name="Bork P."/>
            <person name="Lim W.A."/>
            <person name="Manning G."/>
            <person name="Miller W.T."/>
            <person name="McGinnis W."/>
            <person name="Shapiro H."/>
            <person name="Tjian R."/>
            <person name="Grigoriev I.V."/>
            <person name="Rokhsar D."/>
        </authorList>
    </citation>
    <scope>NUCLEOTIDE SEQUENCE [LARGE SCALE GENOMIC DNA]</scope>
    <source>
        <strain evidence="4">MX1 / ATCC 50154</strain>
    </source>
</reference>
<dbReference type="GO" id="GO:0015031">
    <property type="term" value="P:protein transport"/>
    <property type="evidence" value="ECO:0000318"/>
    <property type="project" value="GO_Central"/>
</dbReference>
<dbReference type="RefSeq" id="XP_001750170.1">
    <property type="nucleotide sequence ID" value="XM_001750118.1"/>
</dbReference>
<dbReference type="KEGG" id="mbr:MONBRDRAFT_39045"/>
<keyword evidence="1" id="KW-0175">Coiled coil</keyword>
<proteinExistence type="predicted"/>
<protein>
    <submittedName>
        <fullName evidence="3">Uncharacterized protein</fullName>
    </submittedName>
</protein>
<dbReference type="Pfam" id="PF03357">
    <property type="entry name" value="Snf7"/>
    <property type="match status" value="1"/>
</dbReference>
<dbReference type="InParanoid" id="A9VBV7"/>
<dbReference type="Gene3D" id="6.10.140.1230">
    <property type="match status" value="1"/>
</dbReference>
<dbReference type="GO" id="GO:0045324">
    <property type="term" value="P:late endosome to vacuole transport"/>
    <property type="evidence" value="ECO:0000318"/>
    <property type="project" value="GO_Central"/>
</dbReference>
<dbReference type="AlphaFoldDB" id="A9VBV7"/>
<organism evidence="3 4">
    <name type="scientific">Monosiga brevicollis</name>
    <name type="common">Choanoflagellate</name>
    <dbReference type="NCBI Taxonomy" id="81824"/>
    <lineage>
        <taxon>Eukaryota</taxon>
        <taxon>Choanoflagellata</taxon>
        <taxon>Craspedida</taxon>
        <taxon>Salpingoecidae</taxon>
        <taxon>Monosiga</taxon>
    </lineage>
</organism>
<dbReference type="STRING" id="81824.A9VBV7"/>
<dbReference type="FunCoup" id="A9VBV7">
    <property type="interactions" value="1036"/>
</dbReference>
<sequence>MDKQMFNLKLAVKQLERMAKKAEKDEKSERTKIKKASEQMSSGLLGAMEKGNQENARIHAENAIRNHNQHTQFLRMSARVDAVVQRVQTAITMQKVSVSMKGVVKSMDRAMSAMNLTQLSQLMEKFEQQFEDLDVQTAVMDGAMSSTTAQSMPPDQVDALINQVADEHGLELGEALGSAPTAAQQAAAEQDDLSQRLARLREQ</sequence>
<accession>A9VBV7</accession>
<name>A9VBV7_MONBE</name>
<evidence type="ECO:0000256" key="1">
    <source>
        <dbReference type="SAM" id="Coils"/>
    </source>
</evidence>
<dbReference type="PANTHER" id="PTHR10476">
    <property type="entry name" value="CHARGED MULTIVESICULAR BODY PROTEIN"/>
    <property type="match status" value="1"/>
</dbReference>
<feature type="region of interest" description="Disordered" evidence="2">
    <location>
        <begin position="178"/>
        <end position="203"/>
    </location>
</feature>
<dbReference type="OMA" id="QQITMVM"/>
<evidence type="ECO:0000313" key="4">
    <source>
        <dbReference type="Proteomes" id="UP000001357"/>
    </source>
</evidence>
<dbReference type="GO" id="GO:0032509">
    <property type="term" value="P:endosome transport via multivesicular body sorting pathway"/>
    <property type="evidence" value="ECO:0000318"/>
    <property type="project" value="GO_Central"/>
</dbReference>
<feature type="coiled-coil region" evidence="1">
    <location>
        <begin position="5"/>
        <end position="39"/>
    </location>
</feature>
<dbReference type="GO" id="GO:0005771">
    <property type="term" value="C:multivesicular body"/>
    <property type="evidence" value="ECO:0000318"/>
    <property type="project" value="GO_Central"/>
</dbReference>
<evidence type="ECO:0000256" key="2">
    <source>
        <dbReference type="SAM" id="MobiDB-lite"/>
    </source>
</evidence>